<proteinExistence type="evidence at transcript level"/>
<reference evidence="2" key="1">
    <citation type="journal article" date="2013" name="BMC Genomics">
        <title>The venom-gland transcriptome of the eastern coral snake (Micrurus fulvius) reveals high venom complexity in the intragenomic evolution of venoms.</title>
        <authorList>
            <person name="Margres M.J."/>
            <person name="Aronow K."/>
            <person name="Loyacano J."/>
            <person name="Rokyta D.R."/>
        </authorList>
    </citation>
    <scope>NUCLEOTIDE SEQUENCE</scope>
    <source>
        <tissue evidence="2">Venom gland</tissue>
    </source>
</reference>
<sequence length="90" mass="9999">MNLIIPTITITIILSITLTIILPQTHINEIKNKLILIFLISLAPLNSSLNHKELTLSSVPLILTPTENINISFTLDTLPLIFIPVTLFIT</sequence>
<accession>U3F7G8</accession>
<organism evidence="2">
    <name type="scientific">Micrurus fulvius</name>
    <name type="common">Eastern coral snake</name>
    <name type="synonym">Coluber fulvius</name>
    <dbReference type="NCBI Taxonomy" id="8637"/>
    <lineage>
        <taxon>Eukaryota</taxon>
        <taxon>Metazoa</taxon>
        <taxon>Chordata</taxon>
        <taxon>Craniata</taxon>
        <taxon>Vertebrata</taxon>
        <taxon>Euteleostomi</taxon>
        <taxon>Lepidosauria</taxon>
        <taxon>Squamata</taxon>
        <taxon>Bifurcata</taxon>
        <taxon>Unidentata</taxon>
        <taxon>Episquamata</taxon>
        <taxon>Toxicofera</taxon>
        <taxon>Serpentes</taxon>
        <taxon>Colubroidea</taxon>
        <taxon>Elapidae</taxon>
        <taxon>Elapinae</taxon>
        <taxon>Micrurus</taxon>
    </lineage>
</organism>
<feature type="transmembrane region" description="Helical" evidence="1">
    <location>
        <begin position="6"/>
        <end position="22"/>
    </location>
</feature>
<keyword evidence="1" id="KW-0812">Transmembrane</keyword>
<name>U3F7G8_MICFL</name>
<evidence type="ECO:0000313" key="2">
    <source>
        <dbReference type="EMBL" id="JAB53837.1"/>
    </source>
</evidence>
<keyword evidence="1" id="KW-0472">Membrane</keyword>
<keyword evidence="1" id="KW-1133">Transmembrane helix</keyword>
<dbReference type="EMBL" id="GAEP01000984">
    <property type="protein sequence ID" value="JAB53837.1"/>
    <property type="molecule type" value="mRNA"/>
</dbReference>
<evidence type="ECO:0000256" key="1">
    <source>
        <dbReference type="SAM" id="Phobius"/>
    </source>
</evidence>
<protein>
    <submittedName>
        <fullName evidence="2">NADH dehydrogenase subunit 5</fullName>
    </submittedName>
</protein>
<dbReference type="AlphaFoldDB" id="U3F7G8"/>